<keyword evidence="7" id="KW-0813">Transport</keyword>
<dbReference type="PANTHER" id="PTHR30371:SF0">
    <property type="entry name" value="SEC-INDEPENDENT PROTEIN TRANSLOCASE PROTEIN TATC, CHLOROPLASTIC-RELATED"/>
    <property type="match status" value="1"/>
</dbReference>
<sequence>MKKSNPAGRMPISAHLRELRKRLVMVLVGIVLGAIAGWYLYDPVMAFMTEPLRALDSATTQINFHTIGAAFDLKLQVAIWIGTIITCPWWIFQIGAFIAPGLRRREKLYITVFGLVGVVLFCAGAATGVWVAPKAVHILQSFIPDGGVSLLQASSYVSFYMRLVIIFGLSYLFPEVLVLLNFLGLLPVRAMLRAWRWVTMICFVFAAIANPLPSPWPMTIQALVLIALYLLAVLVCWIRERYIKYGRRLRPRPSAQSSNDIGEGVSLPRRRRIPRKRVD</sequence>
<protein>
    <recommendedName>
        <fullName evidence="7">Sec-independent protein translocase protein TatC</fullName>
    </recommendedName>
</protein>
<accession>A0ABY0V642</accession>
<comment type="function">
    <text evidence="7">Part of the twin-arginine translocation (Tat) system that transports large folded proteins containing a characteristic twin-arginine motif in their signal peptide across membranes. Together with TatB, TatC is part of a receptor directly interacting with Tat signal peptides.</text>
</comment>
<comment type="similarity">
    <text evidence="7">Belongs to the TatC family.</text>
</comment>
<comment type="subcellular location">
    <subcellularLocation>
        <location evidence="7">Cell membrane</location>
        <topology evidence="7">Multi-pass membrane protein</topology>
    </subcellularLocation>
    <subcellularLocation>
        <location evidence="1">Membrane</location>
        <topology evidence="1">Multi-pass membrane protein</topology>
    </subcellularLocation>
</comment>
<feature type="transmembrane region" description="Helical" evidence="7">
    <location>
        <begin position="218"/>
        <end position="238"/>
    </location>
</feature>
<name>A0ABY0V642_9ACTO</name>
<reference evidence="8 9" key="1">
    <citation type="submission" date="2016-10" db="EMBL/GenBank/DDBJ databases">
        <authorList>
            <person name="Varghese N."/>
            <person name="Submissions S."/>
        </authorList>
    </citation>
    <scope>NUCLEOTIDE SEQUENCE [LARGE SCALE GENOMIC DNA]</scope>
    <source>
        <strain evidence="8 9">DSM 9169</strain>
    </source>
</reference>
<dbReference type="HAMAP" id="MF_00902">
    <property type="entry name" value="TatC"/>
    <property type="match status" value="1"/>
</dbReference>
<feature type="transmembrane region" description="Helical" evidence="7">
    <location>
        <begin position="194"/>
        <end position="212"/>
    </location>
</feature>
<dbReference type="RefSeq" id="WP_257590393.1">
    <property type="nucleotide sequence ID" value="NZ_LT629792.1"/>
</dbReference>
<keyword evidence="9" id="KW-1185">Reference proteome</keyword>
<dbReference type="NCBIfam" id="TIGR00945">
    <property type="entry name" value="tatC"/>
    <property type="match status" value="1"/>
</dbReference>
<proteinExistence type="inferred from homology"/>
<evidence type="ECO:0000256" key="3">
    <source>
        <dbReference type="ARBA" id="ARBA00022927"/>
    </source>
</evidence>
<dbReference type="Proteomes" id="UP000198976">
    <property type="component" value="Chromosome I"/>
</dbReference>
<dbReference type="InterPro" id="IPR002033">
    <property type="entry name" value="TatC"/>
</dbReference>
<evidence type="ECO:0000256" key="2">
    <source>
        <dbReference type="ARBA" id="ARBA00022692"/>
    </source>
</evidence>
<evidence type="ECO:0000256" key="5">
    <source>
        <dbReference type="ARBA" id="ARBA00023010"/>
    </source>
</evidence>
<keyword evidence="2 7" id="KW-0812">Transmembrane</keyword>
<evidence type="ECO:0000256" key="6">
    <source>
        <dbReference type="ARBA" id="ARBA00023136"/>
    </source>
</evidence>
<keyword evidence="6 7" id="KW-0472">Membrane</keyword>
<dbReference type="EMBL" id="LT629792">
    <property type="protein sequence ID" value="SDT89059.1"/>
    <property type="molecule type" value="Genomic_DNA"/>
</dbReference>
<evidence type="ECO:0000313" key="9">
    <source>
        <dbReference type="Proteomes" id="UP000198976"/>
    </source>
</evidence>
<evidence type="ECO:0000313" key="8">
    <source>
        <dbReference type="EMBL" id="SDT89059.1"/>
    </source>
</evidence>
<evidence type="ECO:0000256" key="7">
    <source>
        <dbReference type="HAMAP-Rule" id="MF_00902"/>
    </source>
</evidence>
<keyword evidence="4 7" id="KW-1133">Transmembrane helix</keyword>
<feature type="transmembrane region" description="Helical" evidence="7">
    <location>
        <begin position="108"/>
        <end position="132"/>
    </location>
</feature>
<feature type="transmembrane region" description="Helical" evidence="7">
    <location>
        <begin position="77"/>
        <end position="99"/>
    </location>
</feature>
<dbReference type="PANTHER" id="PTHR30371">
    <property type="entry name" value="SEC-INDEPENDENT PROTEIN TRANSLOCASE PROTEIN TATC"/>
    <property type="match status" value="1"/>
</dbReference>
<evidence type="ECO:0000256" key="4">
    <source>
        <dbReference type="ARBA" id="ARBA00022989"/>
    </source>
</evidence>
<feature type="transmembrane region" description="Helical" evidence="7">
    <location>
        <begin position="23"/>
        <end position="41"/>
    </location>
</feature>
<dbReference type="PRINTS" id="PR01840">
    <property type="entry name" value="TATCFAMILY"/>
</dbReference>
<feature type="transmembrane region" description="Helical" evidence="7">
    <location>
        <begin position="159"/>
        <end position="182"/>
    </location>
</feature>
<dbReference type="Pfam" id="PF00902">
    <property type="entry name" value="TatC"/>
    <property type="match status" value="1"/>
</dbReference>
<comment type="subunit">
    <text evidence="7">The Tat system comprises two distinct complexes: a TatABC complex, containing multiple copies of TatA, TatB and TatC subunits, and a separate TatA complex, containing only TatA subunits. Substrates initially bind to the TatABC complex, which probably triggers association of the separate TatA complex to form the active translocon.</text>
</comment>
<keyword evidence="3 7" id="KW-0653">Protein transport</keyword>
<gene>
    <name evidence="7" type="primary">tatC</name>
    <name evidence="8" type="ORF">SAMN04489714_0607</name>
</gene>
<organism evidence="8 9">
    <name type="scientific">Schaalia radingae</name>
    <dbReference type="NCBI Taxonomy" id="131110"/>
    <lineage>
        <taxon>Bacteria</taxon>
        <taxon>Bacillati</taxon>
        <taxon>Actinomycetota</taxon>
        <taxon>Actinomycetes</taxon>
        <taxon>Actinomycetales</taxon>
        <taxon>Actinomycetaceae</taxon>
        <taxon>Schaalia</taxon>
    </lineage>
</organism>
<evidence type="ECO:0000256" key="1">
    <source>
        <dbReference type="ARBA" id="ARBA00004141"/>
    </source>
</evidence>
<keyword evidence="7" id="KW-1003">Cell membrane</keyword>
<keyword evidence="5 7" id="KW-0811">Translocation</keyword>